<evidence type="ECO:0000313" key="3">
    <source>
        <dbReference type="Proteomes" id="UP000278807"/>
    </source>
</evidence>
<reference evidence="4" key="1">
    <citation type="submission" date="2017-02" db="UniProtKB">
        <authorList>
            <consortium name="WormBaseParasite"/>
        </authorList>
    </citation>
    <scope>IDENTIFICATION</scope>
</reference>
<feature type="transmembrane region" description="Helical" evidence="1">
    <location>
        <begin position="259"/>
        <end position="277"/>
    </location>
</feature>
<reference evidence="2 3" key="2">
    <citation type="submission" date="2018-11" db="EMBL/GenBank/DDBJ databases">
        <authorList>
            <consortium name="Pathogen Informatics"/>
        </authorList>
    </citation>
    <scope>NUCLEOTIDE SEQUENCE [LARGE SCALE GENOMIC DNA]</scope>
</reference>
<gene>
    <name evidence="2" type="ORF">HNAJ_LOCUS2897</name>
</gene>
<feature type="transmembrane region" description="Helical" evidence="1">
    <location>
        <begin position="177"/>
        <end position="200"/>
    </location>
</feature>
<dbReference type="Proteomes" id="UP000278807">
    <property type="component" value="Unassembled WGS sequence"/>
</dbReference>
<keyword evidence="1" id="KW-1133">Transmembrane helix</keyword>
<feature type="transmembrane region" description="Helical" evidence="1">
    <location>
        <begin position="128"/>
        <end position="146"/>
    </location>
</feature>
<protein>
    <submittedName>
        <fullName evidence="4">Transmembrane protein</fullName>
    </submittedName>
</protein>
<keyword evidence="1" id="KW-0472">Membrane</keyword>
<feature type="transmembrane region" description="Helical" evidence="1">
    <location>
        <begin position="233"/>
        <end position="253"/>
    </location>
</feature>
<dbReference type="EMBL" id="UZAE01001548">
    <property type="protein sequence ID" value="VDN98756.1"/>
    <property type="molecule type" value="Genomic_DNA"/>
</dbReference>
<accession>A0A0R3T760</accession>
<keyword evidence="3" id="KW-1185">Reference proteome</keyword>
<sequence length="293" mass="32957">MEIEKVEISSKNEFRVFARRSNAAEPNSKRLNTHLPRDSFGANSLTASAEDDLDLFTKTQSKFLGRFLTSRPRPSRSLDEPAIATTTTTITTPGLLEGRLPFRRPALQVTKVSPGDIGRRCRRALHRAALFLLTAVLFSLTMNTLFSSVKWFFRLPHNITVGNVTMESDVVVDSPALLAYLVTSSLIIFIPLSLLASICFDRKVDSLSGIFTIYVIELTEGHATWSVLILRSFAMNTLWTICIYCIIRALRLLSVADMTMLLAILPPYSYLFTWILVPKKFVAFRAWIPTPHV</sequence>
<evidence type="ECO:0000256" key="1">
    <source>
        <dbReference type="SAM" id="Phobius"/>
    </source>
</evidence>
<name>A0A0R3T760_RODNA</name>
<dbReference type="STRING" id="102285.A0A0R3T760"/>
<organism evidence="4">
    <name type="scientific">Rodentolepis nana</name>
    <name type="common">Dwarf tapeworm</name>
    <name type="synonym">Hymenolepis nana</name>
    <dbReference type="NCBI Taxonomy" id="102285"/>
    <lineage>
        <taxon>Eukaryota</taxon>
        <taxon>Metazoa</taxon>
        <taxon>Spiralia</taxon>
        <taxon>Lophotrochozoa</taxon>
        <taxon>Platyhelminthes</taxon>
        <taxon>Cestoda</taxon>
        <taxon>Eucestoda</taxon>
        <taxon>Cyclophyllidea</taxon>
        <taxon>Hymenolepididae</taxon>
        <taxon>Rodentolepis</taxon>
    </lineage>
</organism>
<dbReference type="OrthoDB" id="10062838at2759"/>
<evidence type="ECO:0000313" key="4">
    <source>
        <dbReference type="WBParaSite" id="HNAJ_0000289801-mRNA-1"/>
    </source>
</evidence>
<dbReference type="WBParaSite" id="HNAJ_0000289801-mRNA-1">
    <property type="protein sequence ID" value="HNAJ_0000289801-mRNA-1"/>
    <property type="gene ID" value="HNAJ_0000289801"/>
</dbReference>
<dbReference type="AlphaFoldDB" id="A0A0R3T760"/>
<keyword evidence="1" id="KW-0812">Transmembrane</keyword>
<evidence type="ECO:0000313" key="2">
    <source>
        <dbReference type="EMBL" id="VDN98756.1"/>
    </source>
</evidence>
<proteinExistence type="predicted"/>